<evidence type="ECO:0000256" key="3">
    <source>
        <dbReference type="ARBA" id="ARBA00022617"/>
    </source>
</evidence>
<dbReference type="SMART" id="SM00665">
    <property type="entry name" value="B561"/>
    <property type="match status" value="1"/>
</dbReference>
<dbReference type="Gene3D" id="1.20.120.1770">
    <property type="match status" value="1"/>
</dbReference>
<feature type="domain" description="DOMON" evidence="15">
    <location>
        <begin position="72"/>
        <end position="193"/>
    </location>
</feature>
<comment type="function">
    <text evidence="11">May act as a catecholamine-responsive trans-membrane electron transporter.</text>
</comment>
<feature type="domain" description="Cytochrome b561" evidence="16">
    <location>
        <begin position="206"/>
        <end position="403"/>
    </location>
</feature>
<keyword evidence="3" id="KW-0349">Heme</keyword>
<dbReference type="CDD" id="cd09629">
    <property type="entry name" value="DOMON_CIL1_like"/>
    <property type="match status" value="1"/>
</dbReference>
<keyword evidence="5 13" id="KW-0479">Metal-binding</keyword>
<accession>A0A6J0KX01</accession>
<dbReference type="InterPro" id="IPR005018">
    <property type="entry name" value="DOMON_domain"/>
</dbReference>
<feature type="transmembrane region" description="Helical" evidence="14">
    <location>
        <begin position="379"/>
        <end position="402"/>
    </location>
</feature>
<evidence type="ECO:0000259" key="16">
    <source>
        <dbReference type="PROSITE" id="PS50939"/>
    </source>
</evidence>
<protein>
    <recommendedName>
        <fullName evidence="12">Cytochrome b561 and DOMON domain-containing protein</fullName>
    </recommendedName>
</protein>
<dbReference type="PANTHER" id="PTHR23130">
    <property type="entry name" value="CYTOCHROME B561 AND DOMON DOMAIN-CONTAINING PROTEIN"/>
    <property type="match status" value="1"/>
</dbReference>
<dbReference type="FunFam" id="1.20.120.1770:FF:000007">
    <property type="entry name" value="Cytochrome b561 and DOMON domain-containing protein"/>
    <property type="match status" value="1"/>
</dbReference>
<keyword evidence="7 12" id="KW-0249">Electron transport</keyword>
<feature type="binding site" description="axial binding residue" evidence="13">
    <location>
        <position position="312"/>
    </location>
    <ligand>
        <name>heme b</name>
        <dbReference type="ChEBI" id="CHEBI:60344"/>
        <label>1</label>
    </ligand>
    <ligandPart>
        <name>Fe</name>
        <dbReference type="ChEBI" id="CHEBI:18248"/>
    </ligandPart>
</feature>
<dbReference type="GO" id="GO:0046872">
    <property type="term" value="F:metal ion binding"/>
    <property type="evidence" value="ECO:0007669"/>
    <property type="project" value="UniProtKB-KW"/>
</dbReference>
<organism evidence="17 18">
    <name type="scientific">Raphanus sativus</name>
    <name type="common">Radish</name>
    <name type="synonym">Raphanus raphanistrum var. sativus</name>
    <dbReference type="NCBI Taxonomy" id="3726"/>
    <lineage>
        <taxon>Eukaryota</taxon>
        <taxon>Viridiplantae</taxon>
        <taxon>Streptophyta</taxon>
        <taxon>Embryophyta</taxon>
        <taxon>Tracheophyta</taxon>
        <taxon>Spermatophyta</taxon>
        <taxon>Magnoliopsida</taxon>
        <taxon>eudicotyledons</taxon>
        <taxon>Gunneridae</taxon>
        <taxon>Pentapetalae</taxon>
        <taxon>rosids</taxon>
        <taxon>malvids</taxon>
        <taxon>Brassicales</taxon>
        <taxon>Brassicaceae</taxon>
        <taxon>Brassiceae</taxon>
        <taxon>Raphanus</taxon>
    </lineage>
</organism>
<reference evidence="18" key="1">
    <citation type="submission" date="2025-08" db="UniProtKB">
        <authorList>
            <consortium name="RefSeq"/>
        </authorList>
    </citation>
    <scope>IDENTIFICATION</scope>
    <source>
        <tissue evidence="18">Leaf</tissue>
    </source>
</reference>
<keyword evidence="4 14" id="KW-0812">Transmembrane</keyword>
<dbReference type="PROSITE" id="PS50836">
    <property type="entry name" value="DOMON"/>
    <property type="match status" value="1"/>
</dbReference>
<evidence type="ECO:0000256" key="13">
    <source>
        <dbReference type="PIRSR" id="PIRSR037471-1"/>
    </source>
</evidence>
<dbReference type="InterPro" id="IPR045265">
    <property type="entry name" value="AIR12_DOMON"/>
</dbReference>
<dbReference type="PIRSF" id="PIRSF037471">
    <property type="entry name" value="UCP037471"/>
    <property type="match status" value="1"/>
</dbReference>
<dbReference type="AlphaFoldDB" id="A0A6J0KX01"/>
<dbReference type="InterPro" id="IPR017214">
    <property type="entry name" value="UCP037471"/>
</dbReference>
<evidence type="ECO:0000256" key="10">
    <source>
        <dbReference type="ARBA" id="ARBA00023136"/>
    </source>
</evidence>
<dbReference type="RefSeq" id="XP_018452118.2">
    <property type="nucleotide sequence ID" value="XM_018596616.2"/>
</dbReference>
<feature type="binding site" description="axial binding residue" evidence="13">
    <location>
        <position position="348"/>
    </location>
    <ligand>
        <name>heme b</name>
        <dbReference type="ChEBI" id="CHEBI:60344"/>
        <label>1</label>
    </ligand>
    <ligandPart>
        <name>Fe</name>
        <dbReference type="ChEBI" id="CHEBI:18248"/>
    </ligandPart>
</feature>
<keyword evidence="9 13" id="KW-0408">Iron</keyword>
<feature type="binding site" description="axial binding residue" evidence="13">
    <location>
        <position position="243"/>
    </location>
    <ligand>
        <name>heme b</name>
        <dbReference type="ChEBI" id="CHEBI:60344"/>
        <label>1</label>
    </ligand>
    <ligandPart>
        <name>Fe</name>
        <dbReference type="ChEBI" id="CHEBI:18248"/>
    </ligandPart>
</feature>
<evidence type="ECO:0000256" key="8">
    <source>
        <dbReference type="ARBA" id="ARBA00022989"/>
    </source>
</evidence>
<keyword evidence="8 14" id="KW-1133">Transmembrane helix</keyword>
<dbReference type="Pfam" id="PF03188">
    <property type="entry name" value="Cytochrom_B561"/>
    <property type="match status" value="1"/>
</dbReference>
<evidence type="ECO:0000256" key="6">
    <source>
        <dbReference type="ARBA" id="ARBA00022729"/>
    </source>
</evidence>
<dbReference type="GeneID" id="108823418"/>
<evidence type="ECO:0000256" key="1">
    <source>
        <dbReference type="ARBA" id="ARBA00004141"/>
    </source>
</evidence>
<dbReference type="PANTHER" id="PTHR23130:SF195">
    <property type="entry name" value="CYTOCHROME B561 AND DOMON DOMAIN-CONTAINING PROTEIN"/>
    <property type="match status" value="1"/>
</dbReference>
<feature type="binding site" description="axial binding residue" evidence="13">
    <location>
        <position position="279"/>
    </location>
    <ligand>
        <name>heme b</name>
        <dbReference type="ChEBI" id="CHEBI:60344"/>
        <label>1</label>
    </ligand>
    <ligandPart>
        <name>Fe</name>
        <dbReference type="ChEBI" id="CHEBI:18248"/>
    </ligandPart>
</feature>
<gene>
    <name evidence="18" type="primary">LOC108823418</name>
</gene>
<keyword evidence="10 12" id="KW-0472">Membrane</keyword>
<feature type="transmembrane region" description="Helical" evidence="14">
    <location>
        <begin position="276"/>
        <end position="297"/>
    </location>
</feature>
<proteinExistence type="predicted"/>
<comment type="subcellular location">
    <subcellularLocation>
        <location evidence="1">Membrane</location>
        <topology evidence="1">Multi-pass membrane protein</topology>
    </subcellularLocation>
</comment>
<dbReference type="OrthoDB" id="2419613at2759"/>
<evidence type="ECO:0000259" key="15">
    <source>
        <dbReference type="PROSITE" id="PS50836"/>
    </source>
</evidence>
<evidence type="ECO:0000313" key="18">
    <source>
        <dbReference type="RefSeq" id="XP_018452118.2"/>
    </source>
</evidence>
<evidence type="ECO:0000256" key="5">
    <source>
        <dbReference type="ARBA" id="ARBA00022723"/>
    </source>
</evidence>
<feature type="transmembrane region" description="Helical" evidence="14">
    <location>
        <begin position="245"/>
        <end position="264"/>
    </location>
</feature>
<evidence type="ECO:0000256" key="12">
    <source>
        <dbReference type="PIRNR" id="PIRNR037471"/>
    </source>
</evidence>
<evidence type="ECO:0000313" key="17">
    <source>
        <dbReference type="Proteomes" id="UP000504610"/>
    </source>
</evidence>
<evidence type="ECO:0000256" key="2">
    <source>
        <dbReference type="ARBA" id="ARBA00022448"/>
    </source>
</evidence>
<dbReference type="PROSITE" id="PS50939">
    <property type="entry name" value="CYTOCHROME_B561"/>
    <property type="match status" value="1"/>
</dbReference>
<feature type="transmembrane region" description="Helical" evidence="14">
    <location>
        <begin position="25"/>
        <end position="44"/>
    </location>
</feature>
<evidence type="ECO:0000256" key="14">
    <source>
        <dbReference type="SAM" id="Phobius"/>
    </source>
</evidence>
<comment type="cofactor">
    <cofactor evidence="12">
        <name>heme b</name>
        <dbReference type="ChEBI" id="CHEBI:60344"/>
    </cofactor>
    <text evidence="12">Binds 2 heme b groups non-covalently.</text>
</comment>
<keyword evidence="2 12" id="KW-0813">Transport</keyword>
<evidence type="ECO:0000256" key="7">
    <source>
        <dbReference type="ARBA" id="ARBA00022982"/>
    </source>
</evidence>
<dbReference type="Proteomes" id="UP000504610">
    <property type="component" value="Unplaced"/>
</dbReference>
<name>A0A6J0KX01_RAPSA</name>
<dbReference type="Pfam" id="PF04526">
    <property type="entry name" value="DUF568"/>
    <property type="match status" value="1"/>
</dbReference>
<dbReference type="KEGG" id="rsz:108823418"/>
<dbReference type="CDD" id="cd08760">
    <property type="entry name" value="Cyt_b561_FRRS1_like"/>
    <property type="match status" value="1"/>
</dbReference>
<feature type="transmembrane region" description="Helical" evidence="14">
    <location>
        <begin position="309"/>
        <end position="330"/>
    </location>
</feature>
<evidence type="ECO:0000256" key="11">
    <source>
        <dbReference type="ARBA" id="ARBA00053871"/>
    </source>
</evidence>
<feature type="transmembrane region" description="Helical" evidence="14">
    <location>
        <begin position="350"/>
        <end position="367"/>
    </location>
</feature>
<evidence type="ECO:0000256" key="9">
    <source>
        <dbReference type="ARBA" id="ARBA00023004"/>
    </source>
</evidence>
<dbReference type="GO" id="GO:0016020">
    <property type="term" value="C:membrane"/>
    <property type="evidence" value="ECO:0007669"/>
    <property type="project" value="UniProtKB-SubCell"/>
</dbReference>
<evidence type="ECO:0000256" key="4">
    <source>
        <dbReference type="ARBA" id="ARBA00022692"/>
    </source>
</evidence>
<keyword evidence="6" id="KW-0732">Signal</keyword>
<sequence>MLVLPIYSVKKLYYGYYNPSKDMAAAAYSSVGISLSFFFWALLISPSVSQTCKSQTFSGDKTYPHCLDLPQLKAFLHFSYDKPNTTLAVVFSAPPSKPGGWVSWAINPQATGMAGAQTLVAYKDPNKGVAVVKTLNISSYSTIVPSKLAFEVWDMRAEEEASGDGGTLRIFARIKVPSDLAAKGKVNQVWQVGPGVSPEGKIEKHDFDAPNLSSKGLLDLSGNNSGGGGGGEGDSRVKKRNIHGILNAVSWGILFPVGAIIARYMRVFESADPAWFYIHVSCQFSAYVIGVAGWSIGIKLGNESEGIRYASHGNIGLALFTLATIQVFAMCLRPKKDHKYRVYWNIYHHGVGYSIIILGIINVFKGLSILNPQHAYKTAYIAVLASLGGIALLFEAVTWVIVLKRKSNS</sequence>
<keyword evidence="17" id="KW-1185">Reference proteome</keyword>
<dbReference type="InterPro" id="IPR006593">
    <property type="entry name" value="Cyt_b561/ferric_Rdtase_TM"/>
</dbReference>